<dbReference type="OrthoDB" id="73465at2759"/>
<feature type="transmembrane region" description="Helical" evidence="6">
    <location>
        <begin position="270"/>
        <end position="291"/>
    </location>
</feature>
<keyword evidence="8" id="KW-1185">Reference proteome</keyword>
<feature type="transmembrane region" description="Helical" evidence="6">
    <location>
        <begin position="188"/>
        <end position="212"/>
    </location>
</feature>
<dbReference type="VEuPathDB" id="TriTrypDB:TM35_000093320"/>
<dbReference type="STRING" id="67003.A0A1X0P039"/>
<organism evidence="7 8">
    <name type="scientific">Trypanosoma theileri</name>
    <dbReference type="NCBI Taxonomy" id="67003"/>
    <lineage>
        <taxon>Eukaryota</taxon>
        <taxon>Discoba</taxon>
        <taxon>Euglenozoa</taxon>
        <taxon>Kinetoplastea</taxon>
        <taxon>Metakinetoplastina</taxon>
        <taxon>Trypanosomatida</taxon>
        <taxon>Trypanosomatidae</taxon>
        <taxon>Trypanosoma</taxon>
    </lineage>
</organism>
<comment type="subcellular location">
    <subcellularLocation>
        <location evidence="1">Endomembrane system</location>
        <topology evidence="1">Multi-pass membrane protein</topology>
    </subcellularLocation>
</comment>
<dbReference type="AlphaFoldDB" id="A0A1X0P039"/>
<accession>A0A1X0P039</accession>
<evidence type="ECO:0008006" key="9">
    <source>
        <dbReference type="Google" id="ProtNLM"/>
    </source>
</evidence>
<evidence type="ECO:0000256" key="6">
    <source>
        <dbReference type="SAM" id="Phobius"/>
    </source>
</evidence>
<evidence type="ECO:0000313" key="7">
    <source>
        <dbReference type="EMBL" id="ORC90282.1"/>
    </source>
</evidence>
<keyword evidence="5 6" id="KW-0472">Membrane</keyword>
<dbReference type="GO" id="GO:0030026">
    <property type="term" value="P:intracellular manganese ion homeostasis"/>
    <property type="evidence" value="ECO:0007669"/>
    <property type="project" value="InterPro"/>
</dbReference>
<dbReference type="GeneID" id="39984351"/>
<feature type="transmembrane region" description="Helical" evidence="6">
    <location>
        <begin position="48"/>
        <end position="69"/>
    </location>
</feature>
<name>A0A1X0P039_9TRYP</name>
<gene>
    <name evidence="7" type="ORF">TM35_000093320</name>
</gene>
<proteinExistence type="inferred from homology"/>
<dbReference type="Proteomes" id="UP000192257">
    <property type="component" value="Unassembled WGS sequence"/>
</dbReference>
<sequence length="295" mass="31934">MNGWNNQNRREACRAYGDPLRSREVHELKMEDFNLDIRENSALRNRSLVLSTLAGLISAAGVLGDVYCFPVSDGSSQALAVFAKQMLIRAILGGVAVGYTTCCALVFERVVYDIELSRELWEIDNHLTGEIQEMVAIYRAQGFSEDDALIITRVFAKHKVAFANLMMVEELGYSRLEPPSGREAVVDAAIPAAIGYAAGWILPLLPLALPGLSRRHPNIRGSHTAVAAVPITGHTLAISTLAAAAIAVSVAQSEVFYGGYTSTRKALKVILWNLTAAGAVYGLSRVVTSFAQRRG</sequence>
<evidence type="ECO:0000313" key="8">
    <source>
        <dbReference type="Proteomes" id="UP000192257"/>
    </source>
</evidence>
<dbReference type="InterPro" id="IPR008217">
    <property type="entry name" value="Ccc1_fam"/>
</dbReference>
<comment type="caution">
    <text evidence="7">The sequence shown here is derived from an EMBL/GenBank/DDBJ whole genome shotgun (WGS) entry which is preliminary data.</text>
</comment>
<evidence type="ECO:0000256" key="5">
    <source>
        <dbReference type="ARBA" id="ARBA00023136"/>
    </source>
</evidence>
<reference evidence="7 8" key="1">
    <citation type="submission" date="2017-03" db="EMBL/GenBank/DDBJ databases">
        <title>An alternative strategy for trypanosome survival in the mammalian bloodstream revealed through genome and transcriptome analysis of the ubiquitous bovine parasite Trypanosoma (Megatrypanum) theileri.</title>
        <authorList>
            <person name="Kelly S."/>
            <person name="Ivens A."/>
            <person name="Mott A."/>
            <person name="O'Neill E."/>
            <person name="Emms D."/>
            <person name="Macleod O."/>
            <person name="Voorheis P."/>
            <person name="Matthews J."/>
            <person name="Matthews K."/>
            <person name="Carrington M."/>
        </authorList>
    </citation>
    <scope>NUCLEOTIDE SEQUENCE [LARGE SCALE GENOMIC DNA]</scope>
    <source>
        <strain evidence="7">Edinburgh</strain>
    </source>
</reference>
<evidence type="ECO:0000256" key="1">
    <source>
        <dbReference type="ARBA" id="ARBA00004127"/>
    </source>
</evidence>
<dbReference type="EMBL" id="NBCO01000009">
    <property type="protein sequence ID" value="ORC90282.1"/>
    <property type="molecule type" value="Genomic_DNA"/>
</dbReference>
<keyword evidence="4 6" id="KW-1133">Transmembrane helix</keyword>
<dbReference type="GO" id="GO:0005384">
    <property type="term" value="F:manganese ion transmembrane transporter activity"/>
    <property type="evidence" value="ECO:0007669"/>
    <property type="project" value="InterPro"/>
</dbReference>
<dbReference type="Pfam" id="PF01988">
    <property type="entry name" value="VIT1"/>
    <property type="match status" value="1"/>
</dbReference>
<evidence type="ECO:0000256" key="4">
    <source>
        <dbReference type="ARBA" id="ARBA00022989"/>
    </source>
</evidence>
<feature type="transmembrane region" description="Helical" evidence="6">
    <location>
        <begin position="90"/>
        <end position="112"/>
    </location>
</feature>
<feature type="transmembrane region" description="Helical" evidence="6">
    <location>
        <begin position="224"/>
        <end position="250"/>
    </location>
</feature>
<keyword evidence="3 6" id="KW-0812">Transmembrane</keyword>
<dbReference type="RefSeq" id="XP_028884348.1">
    <property type="nucleotide sequence ID" value="XM_029024571.1"/>
</dbReference>
<dbReference type="GO" id="GO:0012505">
    <property type="term" value="C:endomembrane system"/>
    <property type="evidence" value="ECO:0007669"/>
    <property type="project" value="UniProtKB-SubCell"/>
</dbReference>
<evidence type="ECO:0000256" key="3">
    <source>
        <dbReference type="ARBA" id="ARBA00022692"/>
    </source>
</evidence>
<evidence type="ECO:0000256" key="2">
    <source>
        <dbReference type="ARBA" id="ARBA00007049"/>
    </source>
</evidence>
<comment type="similarity">
    <text evidence="2">Belongs to the CCC1 family.</text>
</comment>
<protein>
    <recommendedName>
        <fullName evidence="9">VIT family protein</fullName>
    </recommendedName>
</protein>